<reference evidence="1 2" key="1">
    <citation type="submission" date="2016-11" db="EMBL/GenBank/DDBJ databases">
        <authorList>
            <person name="Jaros S."/>
            <person name="Januszkiewicz K."/>
            <person name="Wedrychowicz H."/>
        </authorList>
    </citation>
    <scope>NUCLEOTIDE SEQUENCE [LARGE SCALE GENOMIC DNA]</scope>
    <source>
        <strain evidence="1 2">DSM 21425</strain>
    </source>
</reference>
<dbReference type="InterPro" id="IPR035948">
    <property type="entry name" value="YwqG-like_sf"/>
</dbReference>
<dbReference type="Gene3D" id="2.30.320.10">
    <property type="entry name" value="YwqG-like"/>
    <property type="match status" value="1"/>
</dbReference>
<dbReference type="OrthoDB" id="8856529at2"/>
<dbReference type="PANTHER" id="PTHR36436:SF6">
    <property type="entry name" value="SLL5081 PROTEIN"/>
    <property type="match status" value="1"/>
</dbReference>
<protein>
    <submittedName>
        <fullName evidence="1">Uncharacterized protein YwqG</fullName>
    </submittedName>
</protein>
<dbReference type="Pfam" id="PF09234">
    <property type="entry name" value="DUF1963"/>
    <property type="match status" value="1"/>
</dbReference>
<dbReference type="InterPro" id="IPR015315">
    <property type="entry name" value="DUF1963"/>
</dbReference>
<dbReference type="RefSeq" id="WP_073153417.1">
    <property type="nucleotide sequence ID" value="NZ_FQYY01000010.1"/>
</dbReference>
<gene>
    <name evidence="1" type="ORF">SAMN04488096_11053</name>
</gene>
<dbReference type="SUPFAM" id="SSF103032">
    <property type="entry name" value="Hypothetical protein YwqG"/>
    <property type="match status" value="1"/>
</dbReference>
<proteinExistence type="predicted"/>
<dbReference type="STRING" id="579105.SAMN04488096_11053"/>
<dbReference type="Proteomes" id="UP000184225">
    <property type="component" value="Unassembled WGS sequence"/>
</dbReference>
<organism evidence="1 2">
    <name type="scientific">Mesonia phycicola</name>
    <dbReference type="NCBI Taxonomy" id="579105"/>
    <lineage>
        <taxon>Bacteria</taxon>
        <taxon>Pseudomonadati</taxon>
        <taxon>Bacteroidota</taxon>
        <taxon>Flavobacteriia</taxon>
        <taxon>Flavobacteriales</taxon>
        <taxon>Flavobacteriaceae</taxon>
        <taxon>Mesonia</taxon>
    </lineage>
</organism>
<dbReference type="EMBL" id="FQYY01000010">
    <property type="protein sequence ID" value="SHJ19742.1"/>
    <property type="molecule type" value="Genomic_DNA"/>
</dbReference>
<dbReference type="PANTHER" id="PTHR36436">
    <property type="entry name" value="SLL5081 PROTEIN"/>
    <property type="match status" value="1"/>
</dbReference>
<keyword evidence="2" id="KW-1185">Reference proteome</keyword>
<evidence type="ECO:0000313" key="1">
    <source>
        <dbReference type="EMBL" id="SHJ19742.1"/>
    </source>
</evidence>
<name>A0A1M6HC28_9FLAO</name>
<dbReference type="AlphaFoldDB" id="A0A1M6HC28"/>
<sequence length="249" mass="29655">MDKAKFEEIVKIEKYDLYKKEAYLRSIMLPSIKIEHENRSKENVGLSKLGGFPEVPKDFEWPKHEFGDYHFALQINLSEIKFETPLPKTGMLSFFIANDDDKNVFFGAKDYAKIYYFEEGTPLKTYVNPNLNYSNIEYCLRIDLHENVDIPYRKDLFKEKGLNKKQMDYVCDKIPDMVSKKTYSYLFGYPYYNTLGYDPRKTDEWVSLLTLRSDICFSWDWDWDEFLMFFIEKDKLAKGDFSNIRTDLG</sequence>
<accession>A0A1M6HC28</accession>
<evidence type="ECO:0000313" key="2">
    <source>
        <dbReference type="Proteomes" id="UP000184225"/>
    </source>
</evidence>